<comment type="similarity">
    <text evidence="1">Belongs to the plant acyltransferase family.</text>
</comment>
<dbReference type="PANTHER" id="PTHR31642">
    <property type="entry name" value="TRICHOTHECENE 3-O-ACETYLTRANSFERASE"/>
    <property type="match status" value="1"/>
</dbReference>
<reference evidence="2 3" key="1">
    <citation type="submission" date="2020-12" db="EMBL/GenBank/DDBJ databases">
        <title>Concerted genomic and epigenomic changes stabilize Arabidopsis allopolyploids.</title>
        <authorList>
            <person name="Chen Z."/>
        </authorList>
    </citation>
    <scope>NUCLEOTIDE SEQUENCE [LARGE SCALE GENOMIC DNA]</scope>
    <source>
        <strain evidence="2">As9502</strain>
        <tissue evidence="2">Leaf</tissue>
    </source>
</reference>
<accession>A0A8T2EIU6</accession>
<organism evidence="2 3">
    <name type="scientific">Arabidopsis suecica</name>
    <name type="common">Swedish thale-cress</name>
    <name type="synonym">Cardaminopsis suecica</name>
    <dbReference type="NCBI Taxonomy" id="45249"/>
    <lineage>
        <taxon>Eukaryota</taxon>
        <taxon>Viridiplantae</taxon>
        <taxon>Streptophyta</taxon>
        <taxon>Embryophyta</taxon>
        <taxon>Tracheophyta</taxon>
        <taxon>Spermatophyta</taxon>
        <taxon>Magnoliopsida</taxon>
        <taxon>eudicotyledons</taxon>
        <taxon>Gunneridae</taxon>
        <taxon>Pentapetalae</taxon>
        <taxon>rosids</taxon>
        <taxon>malvids</taxon>
        <taxon>Brassicales</taxon>
        <taxon>Brassicaceae</taxon>
        <taxon>Camelineae</taxon>
        <taxon>Arabidopsis</taxon>
    </lineage>
</organism>
<dbReference type="OrthoDB" id="671439at2759"/>
<dbReference type="PANTHER" id="PTHR31642:SF26">
    <property type="entry name" value="HXXXD-TYPE ACYL-TRANSFERASE FAMILY PROTEIN"/>
    <property type="match status" value="1"/>
</dbReference>
<dbReference type="AlphaFoldDB" id="A0A8T2EIU6"/>
<keyword evidence="3" id="KW-1185">Reference proteome</keyword>
<evidence type="ECO:0000313" key="3">
    <source>
        <dbReference type="Proteomes" id="UP000694251"/>
    </source>
</evidence>
<keyword evidence="2" id="KW-0808">Transferase</keyword>
<dbReference type="Proteomes" id="UP000694251">
    <property type="component" value="Chromosome 4"/>
</dbReference>
<dbReference type="GO" id="GO:0016747">
    <property type="term" value="F:acyltransferase activity, transferring groups other than amino-acyl groups"/>
    <property type="evidence" value="ECO:0007669"/>
    <property type="project" value="TreeGrafter"/>
</dbReference>
<evidence type="ECO:0000313" key="2">
    <source>
        <dbReference type="EMBL" id="KAG7622224.1"/>
    </source>
</evidence>
<comment type="caution">
    <text evidence="2">The sequence shown here is derived from an EMBL/GenBank/DDBJ whole genome shotgun (WGS) entry which is preliminary data.</text>
</comment>
<protein>
    <submittedName>
        <fullName evidence="2">Transferase</fullName>
    </submittedName>
</protein>
<dbReference type="InterPro" id="IPR050317">
    <property type="entry name" value="Plant_Fungal_Acyltransferase"/>
</dbReference>
<dbReference type="Pfam" id="PF02458">
    <property type="entry name" value="Transferase"/>
    <property type="match status" value="1"/>
</dbReference>
<evidence type="ECO:0000256" key="1">
    <source>
        <dbReference type="ARBA" id="ARBA00009861"/>
    </source>
</evidence>
<sequence length="479" mass="54949">MVYKLTSKVDSNQRIIQRKFFAKEKTIMEEDRVRFICKRTVVSTRSIEPGRLYQLSVLDHVMEPNHIRLVYYYRCSKTREPGEITKKLRESLAYTLNCYPIVTGRLVKEVDGMEENKDLSQRWMVKSNDAGVRMVEARATGSVKEWLRSVNREEELKLVHWEDMYHLQYYWSTFCVQVTEFESGGLAIGLSCSHLLADPVCAMMFIRAWADLTLSRSMMAPPLFHPLPPRRFSNQRLISNNQLLSHYIKSCSLTASPSNMTEDHMVTVTFLFPDPLVRAGENEPRISTFEILAGLFWVCVSRAKGKRNELMDMSLCLDVRKLLRLDQSYFGNCMVYHKVPYSKPVKTKDELLFHAVQEIESITKRLDYDTVMDLIEWLSSNNGAISNGSDLVCTNLENMSHSRPMMFEEDLALSHVSCYVEGPVAGGGQVIVLPSPPGKEPMSRVVMVSLPQRVMVKVIEDELLLSFSPVVIMEDTKQL</sequence>
<dbReference type="EMBL" id="JAEFBJ010000004">
    <property type="protein sequence ID" value="KAG7622224.1"/>
    <property type="molecule type" value="Genomic_DNA"/>
</dbReference>
<proteinExistence type="inferred from homology"/>
<gene>
    <name evidence="2" type="ORF">ISN44_As04g030410</name>
</gene>
<name>A0A8T2EIU6_ARASU</name>